<comment type="subcellular location">
    <subcellularLocation>
        <location evidence="1 9">Cell membrane</location>
        <topology evidence="1 9">Single-pass membrane protein</topology>
    </subcellularLocation>
</comment>
<feature type="transmembrane region" description="Helical" evidence="9">
    <location>
        <begin position="12"/>
        <end position="29"/>
    </location>
</feature>
<keyword evidence="2 9" id="KW-0813">Transport</keyword>
<protein>
    <recommendedName>
        <fullName evidence="9">Sec-independent protein translocase protein TatA</fullName>
    </recommendedName>
</protein>
<feature type="compositionally biased region" description="Polar residues" evidence="10">
    <location>
        <begin position="68"/>
        <end position="83"/>
    </location>
</feature>
<evidence type="ECO:0000256" key="6">
    <source>
        <dbReference type="ARBA" id="ARBA00022989"/>
    </source>
</evidence>
<comment type="function">
    <text evidence="9">Part of the twin-arginine translocation (Tat) system that transports large folded proteins containing a characteristic twin-arginine motif in their signal peptide across membranes. TatA could form the protein-conducting channel of the Tat system.</text>
</comment>
<comment type="caution">
    <text evidence="11">The sequence shown here is derived from an EMBL/GenBank/DDBJ whole genome shotgun (WGS) entry which is preliminary data.</text>
</comment>
<comment type="similarity">
    <text evidence="9">Belongs to the TatA/E family.</text>
</comment>
<dbReference type="HAMAP" id="MF_00236">
    <property type="entry name" value="TatA_E"/>
    <property type="match status" value="1"/>
</dbReference>
<gene>
    <name evidence="9" type="primary">tatA</name>
    <name evidence="11" type="ORF">P2G67_10385</name>
</gene>
<evidence type="ECO:0000256" key="4">
    <source>
        <dbReference type="ARBA" id="ARBA00022692"/>
    </source>
</evidence>
<dbReference type="PANTHER" id="PTHR42982:SF1">
    <property type="entry name" value="SEC-INDEPENDENT PROTEIN TRANSLOCASE PROTEIN TATA"/>
    <property type="match status" value="1"/>
</dbReference>
<keyword evidence="12" id="KW-1185">Reference proteome</keyword>
<reference evidence="11 12" key="1">
    <citation type="submission" date="2023-03" db="EMBL/GenBank/DDBJ databases">
        <title>Fodinicurvata sp. CAU 1616 isolated from sea sendiment.</title>
        <authorList>
            <person name="Kim W."/>
        </authorList>
    </citation>
    <scope>NUCLEOTIDE SEQUENCE [LARGE SCALE GENOMIC DNA]</scope>
    <source>
        <strain evidence="11 12">CAU 1616</strain>
    </source>
</reference>
<evidence type="ECO:0000256" key="10">
    <source>
        <dbReference type="SAM" id="MobiDB-lite"/>
    </source>
</evidence>
<dbReference type="Gene3D" id="1.20.5.3310">
    <property type="match status" value="1"/>
</dbReference>
<dbReference type="InterPro" id="IPR006312">
    <property type="entry name" value="TatA/E"/>
</dbReference>
<evidence type="ECO:0000256" key="3">
    <source>
        <dbReference type="ARBA" id="ARBA00022475"/>
    </source>
</evidence>
<comment type="subunit">
    <text evidence="9">The Tat system comprises two distinct complexes: a TatABC complex, containing multiple copies of TatA, TatB and TatC subunits, and a separate TatA complex, containing only TatA subunits. Substrates initially bind to the TatABC complex, which probably triggers association of the separate TatA complex to form the active translocon.</text>
</comment>
<evidence type="ECO:0000256" key="2">
    <source>
        <dbReference type="ARBA" id="ARBA00022448"/>
    </source>
</evidence>
<evidence type="ECO:0000256" key="9">
    <source>
        <dbReference type="HAMAP-Rule" id="MF_00236"/>
    </source>
</evidence>
<keyword evidence="7 9" id="KW-0811">Translocation</keyword>
<name>A0ABT5YQB7_9PROT</name>
<dbReference type="Pfam" id="PF02416">
    <property type="entry name" value="TatA_B_E"/>
    <property type="match status" value="1"/>
</dbReference>
<dbReference type="EMBL" id="JARHUD010000005">
    <property type="protein sequence ID" value="MDF2096384.1"/>
    <property type="molecule type" value="Genomic_DNA"/>
</dbReference>
<dbReference type="PANTHER" id="PTHR42982">
    <property type="entry name" value="SEC-INDEPENDENT PROTEIN TRANSLOCASE PROTEIN TATA"/>
    <property type="match status" value="1"/>
</dbReference>
<dbReference type="RefSeq" id="WP_275822789.1">
    <property type="nucleotide sequence ID" value="NZ_JARHUD010000005.1"/>
</dbReference>
<feature type="region of interest" description="Disordered" evidence="10">
    <location>
        <begin position="48"/>
        <end position="91"/>
    </location>
</feature>
<keyword evidence="5 9" id="KW-0653">Protein transport</keyword>
<dbReference type="NCBIfam" id="NF001940">
    <property type="entry name" value="PRK00720.1"/>
    <property type="match status" value="1"/>
</dbReference>
<organism evidence="11 12">
    <name type="scientific">Aquibaculum arenosum</name>
    <dbReference type="NCBI Taxonomy" id="3032591"/>
    <lineage>
        <taxon>Bacteria</taxon>
        <taxon>Pseudomonadati</taxon>
        <taxon>Pseudomonadota</taxon>
        <taxon>Alphaproteobacteria</taxon>
        <taxon>Rhodospirillales</taxon>
        <taxon>Rhodovibrionaceae</taxon>
        <taxon>Aquibaculum</taxon>
    </lineage>
</organism>
<accession>A0ABT5YQB7</accession>
<evidence type="ECO:0000256" key="7">
    <source>
        <dbReference type="ARBA" id="ARBA00023010"/>
    </source>
</evidence>
<dbReference type="Proteomes" id="UP001215503">
    <property type="component" value="Unassembled WGS sequence"/>
</dbReference>
<dbReference type="NCBIfam" id="TIGR01411">
    <property type="entry name" value="tatAE"/>
    <property type="match status" value="1"/>
</dbReference>
<evidence type="ECO:0000313" key="11">
    <source>
        <dbReference type="EMBL" id="MDF2096384.1"/>
    </source>
</evidence>
<keyword evidence="8 9" id="KW-0472">Membrane</keyword>
<dbReference type="InterPro" id="IPR003369">
    <property type="entry name" value="TatA/B/E"/>
</dbReference>
<evidence type="ECO:0000313" key="12">
    <source>
        <dbReference type="Proteomes" id="UP001215503"/>
    </source>
</evidence>
<proteinExistence type="inferred from homology"/>
<keyword evidence="4 9" id="KW-0812">Transmembrane</keyword>
<evidence type="ECO:0000256" key="1">
    <source>
        <dbReference type="ARBA" id="ARBA00004162"/>
    </source>
</evidence>
<evidence type="ECO:0000256" key="5">
    <source>
        <dbReference type="ARBA" id="ARBA00022927"/>
    </source>
</evidence>
<sequence>MVTLAMVGSFSIWHWLIVLAVVLVLFGGGGKIPRLMKDLGSGIKQFKHGMKEEEETTAESKSIEDESGTTTAQTDKATASSSEANKKAVNG</sequence>
<evidence type="ECO:0000256" key="8">
    <source>
        <dbReference type="ARBA" id="ARBA00023136"/>
    </source>
</evidence>
<keyword evidence="6 9" id="KW-1133">Transmembrane helix</keyword>
<keyword evidence="3 9" id="KW-1003">Cell membrane</keyword>